<accession>A0A3P3D3E0</accession>
<dbReference type="OrthoDB" id="9790710at2"/>
<proteinExistence type="predicted"/>
<sequence>MKVLHVVNAWPDDKHPSKAIFIKEQIERLPSSIEVDVHHIGNDKGILKYIRSVFRVRKIKSNYDLIHAHHVFSSILCIASGVKKSHLITSFLNNRGFNALNVGVEFSKIIEKFCAKRSVVNIYKNESFEDIRTKEDILLPNSVEAKSFPEISSNEARRRLGLNDGLITLLFVSANNLYRQSKRYDRFSEIVSELEGRGIHVNVLTMVSVSRENVYLYFNAADYLICTSDYEGSPNAVKEALYCGAAIVSVDVGDVKHQAGGVNNCIIMDSYDASVAVEHIIRIGLRSENSRNVTRCQYRNRIEGDNDADKIRDAYIKAVKIRENRS</sequence>
<dbReference type="Gene3D" id="3.40.50.2000">
    <property type="entry name" value="Glycogen Phosphorylase B"/>
    <property type="match status" value="3"/>
</dbReference>
<dbReference type="RefSeq" id="WP_124966857.1">
    <property type="nucleotide sequence ID" value="NZ_RRAZ01000064.1"/>
</dbReference>
<dbReference type="Pfam" id="PF00534">
    <property type="entry name" value="Glycos_transf_1"/>
    <property type="match status" value="1"/>
</dbReference>
<feature type="domain" description="Glycosyl transferase family 1" evidence="1">
    <location>
        <begin position="191"/>
        <end position="287"/>
    </location>
</feature>
<reference evidence="2 3" key="1">
    <citation type="submission" date="2018-11" db="EMBL/GenBank/DDBJ databases">
        <title>Gemmobacter sp. nov., YIM 102744-1 draft genome.</title>
        <authorList>
            <person name="Li G."/>
            <person name="Jiang Y."/>
        </authorList>
    </citation>
    <scope>NUCLEOTIDE SEQUENCE [LARGE SCALE GENOMIC DNA]</scope>
    <source>
        <strain evidence="2 3">YIM 102744-1</strain>
    </source>
</reference>
<dbReference type="Proteomes" id="UP000282125">
    <property type="component" value="Unassembled WGS sequence"/>
</dbReference>
<dbReference type="GO" id="GO:0016757">
    <property type="term" value="F:glycosyltransferase activity"/>
    <property type="evidence" value="ECO:0007669"/>
    <property type="project" value="InterPro"/>
</dbReference>
<name>A0A3P3D3E0_9RHOB</name>
<evidence type="ECO:0000313" key="3">
    <source>
        <dbReference type="Proteomes" id="UP000282125"/>
    </source>
</evidence>
<dbReference type="EMBL" id="RRAZ01000064">
    <property type="protein sequence ID" value="RRH68304.1"/>
    <property type="molecule type" value="Genomic_DNA"/>
</dbReference>
<gene>
    <name evidence="2" type="ORF">EG244_19695</name>
</gene>
<evidence type="ECO:0000313" key="2">
    <source>
        <dbReference type="EMBL" id="RRH68304.1"/>
    </source>
</evidence>
<evidence type="ECO:0000259" key="1">
    <source>
        <dbReference type="Pfam" id="PF00534"/>
    </source>
</evidence>
<dbReference type="SUPFAM" id="SSF53756">
    <property type="entry name" value="UDP-Glycosyltransferase/glycogen phosphorylase"/>
    <property type="match status" value="1"/>
</dbReference>
<dbReference type="InterPro" id="IPR001296">
    <property type="entry name" value="Glyco_trans_1"/>
</dbReference>
<organism evidence="2 3">
    <name type="scientific">Falsigemmobacter faecalis</name>
    <dbReference type="NCBI Taxonomy" id="2488730"/>
    <lineage>
        <taxon>Bacteria</taxon>
        <taxon>Pseudomonadati</taxon>
        <taxon>Pseudomonadota</taxon>
        <taxon>Alphaproteobacteria</taxon>
        <taxon>Rhodobacterales</taxon>
        <taxon>Paracoccaceae</taxon>
        <taxon>Falsigemmobacter</taxon>
    </lineage>
</organism>
<protein>
    <submittedName>
        <fullName evidence="2">Glycosyltransferase</fullName>
    </submittedName>
</protein>
<comment type="caution">
    <text evidence="2">The sequence shown here is derived from an EMBL/GenBank/DDBJ whole genome shotgun (WGS) entry which is preliminary data.</text>
</comment>
<keyword evidence="2" id="KW-0808">Transferase</keyword>
<dbReference type="AlphaFoldDB" id="A0A3P3D3E0"/>
<keyword evidence="3" id="KW-1185">Reference proteome</keyword>